<reference evidence="1 2" key="1">
    <citation type="journal article" date="2013" name="Curr. Biol.">
        <title>The Genome of the Foraminiferan Reticulomyxa filosa.</title>
        <authorList>
            <person name="Glockner G."/>
            <person name="Hulsmann N."/>
            <person name="Schleicher M."/>
            <person name="Noegel A.A."/>
            <person name="Eichinger L."/>
            <person name="Gallinger C."/>
            <person name="Pawlowski J."/>
            <person name="Sierra R."/>
            <person name="Euteneuer U."/>
            <person name="Pillet L."/>
            <person name="Moustafa A."/>
            <person name="Platzer M."/>
            <person name="Groth M."/>
            <person name="Szafranski K."/>
            <person name="Schliwa M."/>
        </authorList>
    </citation>
    <scope>NUCLEOTIDE SEQUENCE [LARGE SCALE GENOMIC DNA]</scope>
</reference>
<dbReference type="OrthoDB" id="10014409at2759"/>
<evidence type="ECO:0000313" key="2">
    <source>
        <dbReference type="Proteomes" id="UP000023152"/>
    </source>
</evidence>
<evidence type="ECO:0000313" key="1">
    <source>
        <dbReference type="EMBL" id="ETO02615.1"/>
    </source>
</evidence>
<sequence>ELQKVIGEMPNNKAVFLDQMSNEWIKSLMEISPTTTTNLFNLFVGKIFKLITTILTRSQLYVTAGYYASRPFIMRSGTSQEYSMSGPLFNLYINDMIKDINNTRTEIKAYGESAPACLFYADDIITISKKWRSNNEILTVIKEYCKTMEIGNKHR</sequence>
<accession>X6LPF4</accession>
<name>X6LPF4_RETFI</name>
<proteinExistence type="predicted"/>
<comment type="caution">
    <text evidence="1">The sequence shown here is derived from an EMBL/GenBank/DDBJ whole genome shotgun (WGS) entry which is preliminary data.</text>
</comment>
<dbReference type="Proteomes" id="UP000023152">
    <property type="component" value="Unassembled WGS sequence"/>
</dbReference>
<gene>
    <name evidence="1" type="ORF">RFI_34803</name>
</gene>
<organism evidence="1 2">
    <name type="scientific">Reticulomyxa filosa</name>
    <dbReference type="NCBI Taxonomy" id="46433"/>
    <lineage>
        <taxon>Eukaryota</taxon>
        <taxon>Sar</taxon>
        <taxon>Rhizaria</taxon>
        <taxon>Retaria</taxon>
        <taxon>Foraminifera</taxon>
        <taxon>Monothalamids</taxon>
        <taxon>Reticulomyxidae</taxon>
        <taxon>Reticulomyxa</taxon>
    </lineage>
</organism>
<dbReference type="EMBL" id="ASPP01035350">
    <property type="protein sequence ID" value="ETO02615.1"/>
    <property type="molecule type" value="Genomic_DNA"/>
</dbReference>
<dbReference type="AlphaFoldDB" id="X6LPF4"/>
<keyword evidence="2" id="KW-1185">Reference proteome</keyword>
<protein>
    <submittedName>
        <fullName evidence="1">Uncharacterized protein</fullName>
    </submittedName>
</protein>
<feature type="non-terminal residue" evidence="1">
    <location>
        <position position="1"/>
    </location>
</feature>